<keyword evidence="3" id="KW-1185">Reference proteome</keyword>
<organism evidence="2 3">
    <name type="scientific">Oricola cellulosilytica</name>
    <dbReference type="NCBI Taxonomy" id="1429082"/>
    <lineage>
        <taxon>Bacteria</taxon>
        <taxon>Pseudomonadati</taxon>
        <taxon>Pseudomonadota</taxon>
        <taxon>Alphaproteobacteria</taxon>
        <taxon>Hyphomicrobiales</taxon>
        <taxon>Ahrensiaceae</taxon>
        <taxon>Oricola</taxon>
    </lineage>
</organism>
<gene>
    <name evidence="2" type="ORF">E0D97_05925</name>
</gene>
<comment type="caution">
    <text evidence="2">The sequence shown here is derived from an EMBL/GenBank/DDBJ whole genome shotgun (WGS) entry which is preliminary data.</text>
</comment>
<dbReference type="InterPro" id="IPR041649">
    <property type="entry name" value="NepR"/>
</dbReference>
<evidence type="ECO:0000313" key="2">
    <source>
        <dbReference type="EMBL" id="TCD15084.1"/>
    </source>
</evidence>
<dbReference type="AlphaFoldDB" id="A0A4R0PHN4"/>
<dbReference type="RefSeq" id="WP_223385628.1">
    <property type="nucleotide sequence ID" value="NZ_JAINFK010000004.1"/>
</dbReference>
<dbReference type="Proteomes" id="UP000291301">
    <property type="component" value="Unassembled WGS sequence"/>
</dbReference>
<proteinExistence type="predicted"/>
<evidence type="ECO:0000259" key="1">
    <source>
        <dbReference type="Pfam" id="PF18557"/>
    </source>
</evidence>
<name>A0A4R0PHN4_9HYPH</name>
<sequence length="89" mass="9780">MQPIPFSDVQGLIGGKVMMTAIMGSTHSEMPSEGKKPPKVDELATSQIGKRLRHEFDAVLNEPVPDRFRDLLKKLEEAEEGSGGTSRDE</sequence>
<evidence type="ECO:0000313" key="3">
    <source>
        <dbReference type="Proteomes" id="UP000291301"/>
    </source>
</evidence>
<reference evidence="2 3" key="1">
    <citation type="journal article" date="2015" name="Antonie Van Leeuwenhoek">
        <title>Oricola cellulosilytica gen. nov., sp. nov., a cellulose-degrading bacterium of the family Phyllobacteriaceae isolated from surface seashore water, and emended descriptions of Mesorhizobium loti and Phyllobacterium myrsinacearum.</title>
        <authorList>
            <person name="Hameed A."/>
            <person name="Shahina M."/>
            <person name="Lai W.A."/>
            <person name="Lin S.Y."/>
            <person name="Young L.S."/>
            <person name="Liu Y.C."/>
            <person name="Hsu Y.H."/>
            <person name="Young C.C."/>
        </authorList>
    </citation>
    <scope>NUCLEOTIDE SEQUENCE [LARGE SCALE GENOMIC DNA]</scope>
    <source>
        <strain evidence="2 3">KCTC 52183</strain>
    </source>
</reference>
<feature type="domain" description="Anti-sigma factor NepR" evidence="1">
    <location>
        <begin position="46"/>
        <end position="79"/>
    </location>
</feature>
<dbReference type="Pfam" id="PF18557">
    <property type="entry name" value="NepR"/>
    <property type="match status" value="1"/>
</dbReference>
<accession>A0A4R0PHN4</accession>
<protein>
    <recommendedName>
        <fullName evidence="1">Anti-sigma factor NepR domain-containing protein</fullName>
    </recommendedName>
</protein>
<dbReference type="EMBL" id="SJST01000002">
    <property type="protein sequence ID" value="TCD15084.1"/>
    <property type="molecule type" value="Genomic_DNA"/>
</dbReference>